<keyword evidence="1" id="KW-0808">Transferase</keyword>
<dbReference type="InterPro" id="IPR036457">
    <property type="entry name" value="PPM-type-like_dom_sf"/>
</dbReference>
<dbReference type="EMBL" id="BMAT01004105">
    <property type="protein sequence ID" value="GFR68274.1"/>
    <property type="molecule type" value="Genomic_DNA"/>
</dbReference>
<keyword evidence="1" id="KW-0418">Kinase</keyword>
<dbReference type="SUPFAM" id="SSF81606">
    <property type="entry name" value="PP2C-like"/>
    <property type="match status" value="1"/>
</dbReference>
<dbReference type="Gene3D" id="3.60.40.10">
    <property type="entry name" value="PPM-type phosphatase domain"/>
    <property type="match status" value="1"/>
</dbReference>
<reference evidence="1 2" key="1">
    <citation type="journal article" date="2021" name="Elife">
        <title>Chloroplast acquisition without the gene transfer in kleptoplastic sea slugs, Plakobranchus ocellatus.</title>
        <authorList>
            <person name="Maeda T."/>
            <person name="Takahashi S."/>
            <person name="Yoshida T."/>
            <person name="Shimamura S."/>
            <person name="Takaki Y."/>
            <person name="Nagai Y."/>
            <person name="Toyoda A."/>
            <person name="Suzuki Y."/>
            <person name="Arimoto A."/>
            <person name="Ishii H."/>
            <person name="Satoh N."/>
            <person name="Nishiyama T."/>
            <person name="Hasebe M."/>
            <person name="Maruyama T."/>
            <person name="Minagawa J."/>
            <person name="Obokata J."/>
            <person name="Shigenobu S."/>
        </authorList>
    </citation>
    <scope>NUCLEOTIDE SEQUENCE [LARGE SCALE GENOMIC DNA]</scope>
</reference>
<keyword evidence="2" id="KW-1185">Reference proteome</keyword>
<dbReference type="GO" id="GO:0016301">
    <property type="term" value="F:kinase activity"/>
    <property type="evidence" value="ECO:0007669"/>
    <property type="project" value="UniProtKB-KW"/>
</dbReference>
<sequence>MQDPALSWTDDLPVCHLSGVGLSTNQIYREDGNRREAHAFEDRNFHFRHDSCFLYGVFDGHNGTRVADFAAQRIPAELLLGQLQPNFSDTEVQEALKQVWETLLFSSAASNH</sequence>
<gene>
    <name evidence="1" type="ORF">ElyMa_002016800</name>
</gene>
<dbReference type="Proteomes" id="UP000762676">
    <property type="component" value="Unassembled WGS sequence"/>
</dbReference>
<evidence type="ECO:0000313" key="2">
    <source>
        <dbReference type="Proteomes" id="UP000762676"/>
    </source>
</evidence>
<proteinExistence type="predicted"/>
<name>A0AAV4F5K5_9GAST</name>
<protein>
    <submittedName>
        <fullName evidence="1">TGF-beta-activated kinase 1 and MAP3K7-binding protein 1-like</fullName>
    </submittedName>
</protein>
<comment type="caution">
    <text evidence="1">The sequence shown here is derived from an EMBL/GenBank/DDBJ whole genome shotgun (WGS) entry which is preliminary data.</text>
</comment>
<organism evidence="1 2">
    <name type="scientific">Elysia marginata</name>
    <dbReference type="NCBI Taxonomy" id="1093978"/>
    <lineage>
        <taxon>Eukaryota</taxon>
        <taxon>Metazoa</taxon>
        <taxon>Spiralia</taxon>
        <taxon>Lophotrochozoa</taxon>
        <taxon>Mollusca</taxon>
        <taxon>Gastropoda</taxon>
        <taxon>Heterobranchia</taxon>
        <taxon>Euthyneura</taxon>
        <taxon>Panpulmonata</taxon>
        <taxon>Sacoglossa</taxon>
        <taxon>Placobranchoidea</taxon>
        <taxon>Plakobranchidae</taxon>
        <taxon>Elysia</taxon>
    </lineage>
</organism>
<evidence type="ECO:0000313" key="1">
    <source>
        <dbReference type="EMBL" id="GFR68274.1"/>
    </source>
</evidence>
<dbReference type="AlphaFoldDB" id="A0AAV4F5K5"/>
<accession>A0AAV4F5K5</accession>